<feature type="chain" id="PRO_5007895915" evidence="1">
    <location>
        <begin position="22"/>
        <end position="289"/>
    </location>
</feature>
<keyword evidence="1" id="KW-0732">Signal</keyword>
<organism evidence="2 3">
    <name type="scientific">Akanthomyces lecanii RCEF 1005</name>
    <dbReference type="NCBI Taxonomy" id="1081108"/>
    <lineage>
        <taxon>Eukaryota</taxon>
        <taxon>Fungi</taxon>
        <taxon>Dikarya</taxon>
        <taxon>Ascomycota</taxon>
        <taxon>Pezizomycotina</taxon>
        <taxon>Sordariomycetes</taxon>
        <taxon>Hypocreomycetidae</taxon>
        <taxon>Hypocreales</taxon>
        <taxon>Cordycipitaceae</taxon>
        <taxon>Akanthomyces</taxon>
        <taxon>Cordyceps confragosa</taxon>
    </lineage>
</organism>
<dbReference type="Proteomes" id="UP000076881">
    <property type="component" value="Unassembled WGS sequence"/>
</dbReference>
<keyword evidence="3" id="KW-1185">Reference proteome</keyword>
<dbReference type="PROSITE" id="PS51257">
    <property type="entry name" value="PROKAR_LIPOPROTEIN"/>
    <property type="match status" value="1"/>
</dbReference>
<name>A0A168C510_CORDF</name>
<protein>
    <submittedName>
        <fullName evidence="2">Uncharacterized protein</fullName>
    </submittedName>
</protein>
<accession>A0A168C510</accession>
<evidence type="ECO:0000313" key="2">
    <source>
        <dbReference type="EMBL" id="OAA70943.1"/>
    </source>
</evidence>
<gene>
    <name evidence="2" type="ORF">LEL_09534</name>
</gene>
<dbReference type="OrthoDB" id="3467882at2759"/>
<evidence type="ECO:0000313" key="3">
    <source>
        <dbReference type="Proteomes" id="UP000076881"/>
    </source>
</evidence>
<feature type="signal peptide" evidence="1">
    <location>
        <begin position="1"/>
        <end position="21"/>
    </location>
</feature>
<sequence length="289" mass="32637">MRQFIVYSVVALNLLSSTVLAGGVQGCMERVLGYRALEADSLKPKADRKIGWRCTDWEVTDAEKREGKCKGSWEQFSDVYSDISFNNFMKFIGDQHVDASDWLKKKADGSIDIDKTASNCYNKHTAANAKVRNFEAHEVFKTDNDRFESYVEKLSDTVSKAPDEVPDADKAKAKDIRANYYELSQRVQDVRVGDHGKHLIKDATKKLKGQLDIETRTLGKDPLNTNVDLKTVDWAKTAQKGIASGKSKQEVRNLIDGFNKEYYKKRNPAEHRSVVRSYIKAGGKAKKCI</sequence>
<proteinExistence type="predicted"/>
<comment type="caution">
    <text evidence="2">The sequence shown here is derived from an EMBL/GenBank/DDBJ whole genome shotgun (WGS) entry which is preliminary data.</text>
</comment>
<dbReference type="EMBL" id="AZHF01000009">
    <property type="protein sequence ID" value="OAA70943.1"/>
    <property type="molecule type" value="Genomic_DNA"/>
</dbReference>
<evidence type="ECO:0000256" key="1">
    <source>
        <dbReference type="SAM" id="SignalP"/>
    </source>
</evidence>
<reference evidence="2 3" key="1">
    <citation type="journal article" date="2016" name="Genome Biol. Evol.">
        <title>Divergent and convergent evolution of fungal pathogenicity.</title>
        <authorList>
            <person name="Shang Y."/>
            <person name="Xiao G."/>
            <person name="Zheng P."/>
            <person name="Cen K."/>
            <person name="Zhan S."/>
            <person name="Wang C."/>
        </authorList>
    </citation>
    <scope>NUCLEOTIDE SEQUENCE [LARGE SCALE GENOMIC DNA]</scope>
    <source>
        <strain evidence="2 3">RCEF 1005</strain>
    </source>
</reference>
<dbReference type="AlphaFoldDB" id="A0A168C510"/>